<gene>
    <name evidence="1" type="ORF">I313_04765</name>
</gene>
<organism evidence="1 2">
    <name type="scientific">Cryptococcus deuterogattii Ram5</name>
    <dbReference type="NCBI Taxonomy" id="1296110"/>
    <lineage>
        <taxon>Eukaryota</taxon>
        <taxon>Fungi</taxon>
        <taxon>Dikarya</taxon>
        <taxon>Basidiomycota</taxon>
        <taxon>Agaricomycotina</taxon>
        <taxon>Tremellomycetes</taxon>
        <taxon>Tremellales</taxon>
        <taxon>Cryptococcaceae</taxon>
        <taxon>Cryptococcus</taxon>
        <taxon>Cryptococcus gattii species complex</taxon>
    </lineage>
</organism>
<proteinExistence type="predicted"/>
<protein>
    <submittedName>
        <fullName evidence="1">Uncharacterized protein</fullName>
    </submittedName>
</protein>
<dbReference type="EMBL" id="KN847907">
    <property type="protein sequence ID" value="KIR39166.1"/>
    <property type="molecule type" value="Genomic_DNA"/>
</dbReference>
<sequence length="131" mass="14829">MSLIYIFGESNLRASRPEWASDASDRILEALCFKLDSKKSSHLAPRSYPYFLQYPSVPISTSSAFAYILITAGNMRRLIAPVEEVGRAIGEATFGKVERRIDKEVCEGNIKNDLRDCIISLSIWVKTRIRQ</sequence>
<reference evidence="1 2" key="1">
    <citation type="submission" date="2015-01" db="EMBL/GenBank/DDBJ databases">
        <title>The Genome Sequence of Cryptococcus gattii Ram5.</title>
        <authorList>
            <consortium name="The Broad Institute Genomics Platform"/>
            <person name="Cuomo C."/>
            <person name="Litvintseva A."/>
            <person name="Chen Y."/>
            <person name="Heitman J."/>
            <person name="Sun S."/>
            <person name="Springer D."/>
            <person name="Dromer F."/>
            <person name="Young S."/>
            <person name="Zeng Q."/>
            <person name="Gargeya S."/>
            <person name="Abouelleil A."/>
            <person name="Alvarado L."/>
            <person name="Chapman S.B."/>
            <person name="Gainer-Dewar J."/>
            <person name="Goldberg J."/>
            <person name="Griggs A."/>
            <person name="Gujja S."/>
            <person name="Hansen M."/>
            <person name="Howarth C."/>
            <person name="Imamovic A."/>
            <person name="Larimer J."/>
            <person name="Murphy C."/>
            <person name="Naylor J."/>
            <person name="Pearson M."/>
            <person name="Priest M."/>
            <person name="Roberts A."/>
            <person name="Saif S."/>
            <person name="Shea T."/>
            <person name="Sykes S."/>
            <person name="Wortman J."/>
            <person name="Nusbaum C."/>
            <person name="Birren B."/>
        </authorList>
    </citation>
    <scope>NUCLEOTIDE SEQUENCE [LARGE SCALE GENOMIC DNA]</scope>
    <source>
        <strain evidence="1 2">Ram5</strain>
    </source>
</reference>
<dbReference type="HOGENOM" id="CLU_1927510_0_0_1"/>
<accession>A0A0D0UVC5</accession>
<dbReference type="AlphaFoldDB" id="A0A0D0UVC5"/>
<keyword evidence="2" id="KW-1185">Reference proteome</keyword>
<evidence type="ECO:0000313" key="2">
    <source>
        <dbReference type="Proteomes" id="UP000053392"/>
    </source>
</evidence>
<name>A0A0D0UVC5_9TREE</name>
<evidence type="ECO:0000313" key="1">
    <source>
        <dbReference type="EMBL" id="KIR39166.1"/>
    </source>
</evidence>
<dbReference type="Proteomes" id="UP000053392">
    <property type="component" value="Unassembled WGS sequence"/>
</dbReference>